<accession>A0ABS4QKD3</accession>
<sequence length="99" mass="10391">MSAEQIDVAVKYVCAGNEAAAVNARVAENPEDLAKSQTVGVAHDIVICDSQDHETTIPVSPEQGEKFHTDGRWTVASALVNDQKNPVALAVGEFAGTEG</sequence>
<evidence type="ECO:0000313" key="1">
    <source>
        <dbReference type="EMBL" id="MBP2192165.1"/>
    </source>
</evidence>
<keyword evidence="2" id="KW-1185">Reference proteome</keyword>
<evidence type="ECO:0000313" key="2">
    <source>
        <dbReference type="Proteomes" id="UP001519325"/>
    </source>
</evidence>
<reference evidence="1 2" key="1">
    <citation type="submission" date="2021-03" db="EMBL/GenBank/DDBJ databases">
        <title>Sequencing the genomes of 1000 actinobacteria strains.</title>
        <authorList>
            <person name="Klenk H.-P."/>
        </authorList>
    </citation>
    <scope>NUCLEOTIDE SEQUENCE [LARGE SCALE GENOMIC DNA]</scope>
    <source>
        <strain evidence="1 2">DSM 45516</strain>
    </source>
</reference>
<dbReference type="RefSeq" id="WP_209894818.1">
    <property type="nucleotide sequence ID" value="NZ_JAGGMR010000001.1"/>
</dbReference>
<organism evidence="1 2">
    <name type="scientific">Nocardia goodfellowii</name>
    <dbReference type="NCBI Taxonomy" id="882446"/>
    <lineage>
        <taxon>Bacteria</taxon>
        <taxon>Bacillati</taxon>
        <taxon>Actinomycetota</taxon>
        <taxon>Actinomycetes</taxon>
        <taxon>Mycobacteriales</taxon>
        <taxon>Nocardiaceae</taxon>
        <taxon>Nocardia</taxon>
    </lineage>
</organism>
<protein>
    <submittedName>
        <fullName evidence="1">Uncharacterized protein</fullName>
    </submittedName>
</protein>
<comment type="caution">
    <text evidence="1">The sequence shown here is derived from an EMBL/GenBank/DDBJ whole genome shotgun (WGS) entry which is preliminary data.</text>
</comment>
<dbReference type="Proteomes" id="UP001519325">
    <property type="component" value="Unassembled WGS sequence"/>
</dbReference>
<name>A0ABS4QKD3_9NOCA</name>
<dbReference type="EMBL" id="JAGGMR010000001">
    <property type="protein sequence ID" value="MBP2192165.1"/>
    <property type="molecule type" value="Genomic_DNA"/>
</dbReference>
<proteinExistence type="predicted"/>
<gene>
    <name evidence="1" type="ORF">BJ987_005066</name>
</gene>